<dbReference type="InterPro" id="IPR029068">
    <property type="entry name" value="Glyas_Bleomycin-R_OHBP_Dase"/>
</dbReference>
<comment type="caution">
    <text evidence="7">The sequence shown here is derived from an EMBL/GenBank/DDBJ whole genome shotgun (WGS) entry which is preliminary data.</text>
</comment>
<name>A0AAW5LKH8_MAMSC</name>
<dbReference type="GO" id="GO:0000287">
    <property type="term" value="F:magnesium ion binding"/>
    <property type="evidence" value="ECO:0007669"/>
    <property type="project" value="UniProtKB-UniRule"/>
</dbReference>
<dbReference type="EMBL" id="JANILD010000001">
    <property type="protein sequence ID" value="MCQ9302458.1"/>
    <property type="molecule type" value="Genomic_DNA"/>
</dbReference>
<dbReference type="AlphaFoldDB" id="A0AAW5LKH8"/>
<dbReference type="EC" id="2.5.1.-" evidence="5"/>
<evidence type="ECO:0000259" key="6">
    <source>
        <dbReference type="PROSITE" id="PS51819"/>
    </source>
</evidence>
<dbReference type="InterPro" id="IPR004360">
    <property type="entry name" value="Glyas_Fos-R_dOase_dom"/>
</dbReference>
<dbReference type="Proteomes" id="UP001204068">
    <property type="component" value="Unassembled WGS sequence"/>
</dbReference>
<keyword evidence="5" id="KW-0479">Metal-binding</keyword>
<dbReference type="RefSeq" id="WP_239771977.1">
    <property type="nucleotide sequence ID" value="NZ_CP162552.1"/>
</dbReference>
<accession>A0AAW5LKH8</accession>
<dbReference type="NCBIfam" id="NF000493">
    <property type="entry name" value="Fos_BSH"/>
    <property type="match status" value="1"/>
</dbReference>
<dbReference type="GO" id="GO:0005737">
    <property type="term" value="C:cytoplasm"/>
    <property type="evidence" value="ECO:0007669"/>
    <property type="project" value="UniProtKB-SubCell"/>
</dbReference>
<sequence>MIRSINHICYSVSNLNESIYFYKDILCGDLLLSGETTAYFDIGGLWVALNEEKDIPRNEIQYSYTHTAFTIDESEYNSWYRWLKINNVNILEGRTRDVRDKKSIYFIDPDGHKLELHTGTLENRMNYYKDTKPHMVFYK</sequence>
<feature type="binding site" evidence="5">
    <location>
        <position position="115"/>
    </location>
    <ligand>
        <name>Mg(2+)</name>
        <dbReference type="ChEBI" id="CHEBI:18420"/>
    </ligand>
</feature>
<comment type="subunit">
    <text evidence="5">Homodimer.</text>
</comment>
<dbReference type="PROSITE" id="PS51819">
    <property type="entry name" value="VOC"/>
    <property type="match status" value="1"/>
</dbReference>
<reference evidence="7" key="1">
    <citation type="submission" date="2022-07" db="EMBL/GenBank/DDBJ databases">
        <title>Bacterial species isolated from the porcine tonsil microbiota.</title>
        <authorList>
            <person name="Oliveira I.M.F."/>
        </authorList>
    </citation>
    <scope>NUCLEOTIDE SEQUENCE</scope>
    <source>
        <strain evidence="7">8QC2O2</strain>
    </source>
</reference>
<comment type="subcellular location">
    <subcellularLocation>
        <location evidence="5">Cytoplasm</location>
    </subcellularLocation>
</comment>
<feature type="binding site" evidence="5">
    <location>
        <position position="7"/>
    </location>
    <ligand>
        <name>Mg(2+)</name>
        <dbReference type="ChEBI" id="CHEBI:18420"/>
    </ligand>
</feature>
<keyword evidence="2 5" id="KW-0808">Transferase</keyword>
<dbReference type="Pfam" id="PF00903">
    <property type="entry name" value="Glyoxalase"/>
    <property type="match status" value="1"/>
</dbReference>
<feature type="binding site" evidence="5">
    <location>
        <position position="66"/>
    </location>
    <ligand>
        <name>Mg(2+)</name>
        <dbReference type="ChEBI" id="CHEBI:18420"/>
    </ligand>
</feature>
<evidence type="ECO:0000313" key="8">
    <source>
        <dbReference type="Proteomes" id="UP001204068"/>
    </source>
</evidence>
<proteinExistence type="inferred from homology"/>
<dbReference type="GO" id="GO:0016765">
    <property type="term" value="F:transferase activity, transferring alkyl or aryl (other than methyl) groups"/>
    <property type="evidence" value="ECO:0007669"/>
    <property type="project" value="UniProtKB-UniRule"/>
</dbReference>
<dbReference type="Gene3D" id="3.10.180.10">
    <property type="entry name" value="2,3-Dihydroxybiphenyl 1,2-Dioxygenase, domain 1"/>
    <property type="match status" value="1"/>
</dbReference>
<keyword evidence="4 5" id="KW-0046">Antibiotic resistance</keyword>
<dbReference type="InterPro" id="IPR037523">
    <property type="entry name" value="VOC_core"/>
</dbReference>
<evidence type="ECO:0000313" key="7">
    <source>
        <dbReference type="EMBL" id="MCQ9302458.1"/>
    </source>
</evidence>
<dbReference type="GO" id="GO:0046677">
    <property type="term" value="P:response to antibiotic"/>
    <property type="evidence" value="ECO:0007669"/>
    <property type="project" value="UniProtKB-UniRule"/>
</dbReference>
<dbReference type="NCBIfam" id="NF003152">
    <property type="entry name" value="PRK04101.1"/>
    <property type="match status" value="1"/>
</dbReference>
<evidence type="ECO:0000256" key="2">
    <source>
        <dbReference type="ARBA" id="ARBA00022679"/>
    </source>
</evidence>
<keyword evidence="1 5" id="KW-0963">Cytoplasm</keyword>
<gene>
    <name evidence="5 7" type="primary">fosB</name>
    <name evidence="7" type="ORF">NQ032_02345</name>
</gene>
<dbReference type="SUPFAM" id="SSF54593">
    <property type="entry name" value="Glyoxalase/Bleomycin resistance protein/Dihydroxybiphenyl dioxygenase"/>
    <property type="match status" value="1"/>
</dbReference>
<keyword evidence="3 5" id="KW-0460">Magnesium</keyword>
<feature type="domain" description="VOC" evidence="6">
    <location>
        <begin position="4"/>
        <end position="119"/>
    </location>
</feature>
<organism evidence="7 8">
    <name type="scientific">Mammaliicoccus sciuri</name>
    <name type="common">Staphylococcus sciuri</name>
    <dbReference type="NCBI Taxonomy" id="1296"/>
    <lineage>
        <taxon>Bacteria</taxon>
        <taxon>Bacillati</taxon>
        <taxon>Bacillota</taxon>
        <taxon>Bacilli</taxon>
        <taxon>Bacillales</taxon>
        <taxon>Staphylococcaceae</taxon>
        <taxon>Mammaliicoccus</taxon>
    </lineage>
</organism>
<evidence type="ECO:0000256" key="5">
    <source>
        <dbReference type="HAMAP-Rule" id="MF_01512"/>
    </source>
</evidence>
<protein>
    <recommendedName>
        <fullName evidence="5">Metallothiol transferase FosB</fullName>
        <ecNumber evidence="5">2.5.1.-</ecNumber>
    </recommendedName>
    <alternativeName>
        <fullName evidence="5">Fosfomycin resistance protein</fullName>
    </alternativeName>
</protein>
<dbReference type="CDD" id="cd08363">
    <property type="entry name" value="FosB"/>
    <property type="match status" value="1"/>
</dbReference>
<comment type="function">
    <text evidence="5">Metallothiol transferase which confers resistance to fosfomycin by catalyzing the addition of a thiol cofactor to fosfomycin. L-cysteine is probably the physiological thiol donor.</text>
</comment>
<comment type="cofactor">
    <cofactor evidence="5">
        <name>Mg(2+)</name>
        <dbReference type="ChEBI" id="CHEBI:18420"/>
    </cofactor>
</comment>
<dbReference type="HAMAP" id="MF_01512">
    <property type="entry name" value="FosB"/>
    <property type="match status" value="1"/>
</dbReference>
<evidence type="ECO:0000256" key="4">
    <source>
        <dbReference type="ARBA" id="ARBA00023251"/>
    </source>
</evidence>
<comment type="similarity">
    <text evidence="5">Belongs to the fosfomycin resistance protein family. FosB subfamily.</text>
</comment>
<evidence type="ECO:0000256" key="3">
    <source>
        <dbReference type="ARBA" id="ARBA00022842"/>
    </source>
</evidence>
<dbReference type="InterPro" id="IPR022858">
    <property type="entry name" value="Metallothiol_Trafse_FosB"/>
</dbReference>
<evidence type="ECO:0000256" key="1">
    <source>
        <dbReference type="ARBA" id="ARBA00022490"/>
    </source>
</evidence>